<keyword evidence="5 8" id="KW-0418">Kinase</keyword>
<proteinExistence type="inferred from homology"/>
<dbReference type="Gene3D" id="3.40.50.300">
    <property type="entry name" value="P-loop containing nucleotide triphosphate hydrolases"/>
    <property type="match status" value="1"/>
</dbReference>
<comment type="caution">
    <text evidence="11">The sequence shown here is derived from an EMBL/GenBank/DDBJ whole genome shotgun (WGS) entry which is preliminary data.</text>
</comment>
<dbReference type="NCBIfam" id="TIGR00235">
    <property type="entry name" value="udk"/>
    <property type="match status" value="1"/>
</dbReference>
<gene>
    <name evidence="11" type="ORF">Mgra_00002438</name>
</gene>
<evidence type="ECO:0000313" key="11">
    <source>
        <dbReference type="EMBL" id="KAF7638209.1"/>
    </source>
</evidence>
<evidence type="ECO:0000256" key="7">
    <source>
        <dbReference type="ARBA" id="ARBA00048909"/>
    </source>
</evidence>
<keyword evidence="8" id="KW-0067">ATP-binding</keyword>
<evidence type="ECO:0000256" key="6">
    <source>
        <dbReference type="ARBA" id="ARBA00047436"/>
    </source>
</evidence>
<evidence type="ECO:0000256" key="2">
    <source>
        <dbReference type="ARBA" id="ARBA00005408"/>
    </source>
</evidence>
<dbReference type="InterPro" id="IPR000836">
    <property type="entry name" value="PRTase_dom"/>
</dbReference>
<dbReference type="CDD" id="cd02023">
    <property type="entry name" value="UMPK"/>
    <property type="match status" value="1"/>
</dbReference>
<dbReference type="OrthoDB" id="10257085at2759"/>
<evidence type="ECO:0000313" key="12">
    <source>
        <dbReference type="Proteomes" id="UP000605970"/>
    </source>
</evidence>
<dbReference type="GO" id="GO:0005524">
    <property type="term" value="F:ATP binding"/>
    <property type="evidence" value="ECO:0007669"/>
    <property type="project" value="UniProtKB-KW"/>
</dbReference>
<dbReference type="PRINTS" id="PR00988">
    <property type="entry name" value="URIDINKINASE"/>
</dbReference>
<comment type="catalytic activity">
    <reaction evidence="6 8">
        <text>cytidine + ATP = CMP + ADP + H(+)</text>
        <dbReference type="Rhea" id="RHEA:24674"/>
        <dbReference type="ChEBI" id="CHEBI:15378"/>
        <dbReference type="ChEBI" id="CHEBI:17562"/>
        <dbReference type="ChEBI" id="CHEBI:30616"/>
        <dbReference type="ChEBI" id="CHEBI:60377"/>
        <dbReference type="ChEBI" id="CHEBI:456216"/>
        <dbReference type="EC" id="2.7.1.48"/>
    </reaction>
</comment>
<feature type="domain" description="Phosphoribulokinase/uridine kinase" evidence="9">
    <location>
        <begin position="112"/>
        <end position="299"/>
    </location>
</feature>
<evidence type="ECO:0000259" key="9">
    <source>
        <dbReference type="Pfam" id="PF00485"/>
    </source>
</evidence>
<dbReference type="Pfam" id="PF14681">
    <property type="entry name" value="UPRTase"/>
    <property type="match status" value="1"/>
</dbReference>
<dbReference type="FunFam" id="3.40.50.300:FF:000200">
    <property type="entry name" value="Uridine-cytidine kinase"/>
    <property type="match status" value="1"/>
</dbReference>
<accession>A0A8S9ZYL0</accession>
<dbReference type="EC" id="2.7.1.48" evidence="8"/>
<comment type="similarity">
    <text evidence="2 8">Belongs to the uridine kinase family.</text>
</comment>
<dbReference type="InterPro" id="IPR029057">
    <property type="entry name" value="PRTase-like"/>
</dbReference>
<dbReference type="AlphaFoldDB" id="A0A8S9ZYL0"/>
<dbReference type="InterPro" id="IPR027417">
    <property type="entry name" value="P-loop_NTPase"/>
</dbReference>
<dbReference type="PANTHER" id="PTHR10285">
    <property type="entry name" value="URIDINE KINASE"/>
    <property type="match status" value="1"/>
</dbReference>
<dbReference type="GO" id="GO:0004849">
    <property type="term" value="F:uridine kinase activity"/>
    <property type="evidence" value="ECO:0007669"/>
    <property type="project" value="UniProtKB-EC"/>
</dbReference>
<dbReference type="SUPFAM" id="SSF53271">
    <property type="entry name" value="PRTase-like"/>
    <property type="match status" value="1"/>
</dbReference>
<evidence type="ECO:0000256" key="8">
    <source>
        <dbReference type="RuleBase" id="RU003825"/>
    </source>
</evidence>
<evidence type="ECO:0000259" key="10">
    <source>
        <dbReference type="Pfam" id="PF14681"/>
    </source>
</evidence>
<evidence type="ECO:0000256" key="5">
    <source>
        <dbReference type="ARBA" id="ARBA00022777"/>
    </source>
</evidence>
<evidence type="ECO:0000256" key="3">
    <source>
        <dbReference type="ARBA" id="ARBA00022679"/>
    </source>
</evidence>
<keyword evidence="12" id="KW-1185">Reference proteome</keyword>
<keyword evidence="3 8" id="KW-0808">Transferase</keyword>
<dbReference type="EMBL" id="JABEBT010000014">
    <property type="protein sequence ID" value="KAF7638209.1"/>
    <property type="molecule type" value="Genomic_DNA"/>
</dbReference>
<reference evidence="11" key="1">
    <citation type="journal article" date="2020" name="Ecol. Evol.">
        <title>Genome structure and content of the rice root-knot nematode (Meloidogyne graminicola).</title>
        <authorList>
            <person name="Phan N.T."/>
            <person name="Danchin E.G.J."/>
            <person name="Klopp C."/>
            <person name="Perfus-Barbeoch L."/>
            <person name="Kozlowski D.K."/>
            <person name="Koutsovoulos G.D."/>
            <person name="Lopez-Roques C."/>
            <person name="Bouchez O."/>
            <person name="Zahm M."/>
            <person name="Besnard G."/>
            <person name="Bellafiore S."/>
        </authorList>
    </citation>
    <scope>NUCLEOTIDE SEQUENCE</scope>
    <source>
        <strain evidence="11">VN-18</strain>
    </source>
</reference>
<organism evidence="11 12">
    <name type="scientific">Meloidogyne graminicola</name>
    <dbReference type="NCBI Taxonomy" id="189291"/>
    <lineage>
        <taxon>Eukaryota</taxon>
        <taxon>Metazoa</taxon>
        <taxon>Ecdysozoa</taxon>
        <taxon>Nematoda</taxon>
        <taxon>Chromadorea</taxon>
        <taxon>Rhabditida</taxon>
        <taxon>Tylenchina</taxon>
        <taxon>Tylenchomorpha</taxon>
        <taxon>Tylenchoidea</taxon>
        <taxon>Meloidogynidae</taxon>
        <taxon>Meloidogyninae</taxon>
        <taxon>Meloidogyne</taxon>
    </lineage>
</organism>
<evidence type="ECO:0000256" key="4">
    <source>
        <dbReference type="ARBA" id="ARBA00022741"/>
    </source>
</evidence>
<name>A0A8S9ZYL0_9BILA</name>
<dbReference type="InterPro" id="IPR006083">
    <property type="entry name" value="PRK/URK"/>
</dbReference>
<sequence>MQSTNNKRDKQKISISSIWEQQQINSLDNVKISSDLTLSDNSDSCSSDSVIVDGYIEENISTSNRCRMRTRTISNSTADEDVFLTETGRKVYTKGRPPWYDRAGKRLKKSYLIGICGGSASGKTTVAQKIIERLEMPWVTVLSMDSFYNVLNEEQHHLADKQEYNFDHPNAFDFYLLYETLLRLKDGKSVEVPVYDFTTHKRSKNPKLMYGADILIFEGILSFHIPEIVELMDMKVFVDTDSDTRLARRLQRDISERGRDVAGVLDQYIKFVKPAFDSFIAPSMKHSDIIVPRGGENLVAIDLIVRHIKNQLTERGYYGCQHTKNGYSPNSISELPNVEFPIKMPSSLYIIRNCPSAKNFQSFLRSWKDNGKINIIEELMKYAELILPELMEHAMNLCGNNEIIQKKGINLDNIIGQICNSKICGVTIMVAGDKLEKSLRSLTSKFGTLLIQTNEETQDPELYYLRLPKKLKQYKIILIDTTVLTGAAAIMAIRILLDHDVREENILLISLLMTKASVHSLAYAFPKVKLLTTAVHHTLNKQFSIRCRSNNLVEIPNFGTEAVGLIITDDEEERNEKNY</sequence>
<comment type="pathway">
    <text evidence="8">Pyrimidine metabolism; CTP biosynthesis via salvage pathway; CTP from cytidine: step 1/3.</text>
</comment>
<comment type="pathway">
    <text evidence="1 8">Pyrimidine metabolism; UMP biosynthesis via salvage pathway; UMP from uridine: step 1/1.</text>
</comment>
<dbReference type="Proteomes" id="UP000605970">
    <property type="component" value="Unassembled WGS sequence"/>
</dbReference>
<dbReference type="Pfam" id="PF00485">
    <property type="entry name" value="PRK"/>
    <property type="match status" value="1"/>
</dbReference>
<dbReference type="SUPFAM" id="SSF52540">
    <property type="entry name" value="P-loop containing nucleoside triphosphate hydrolases"/>
    <property type="match status" value="1"/>
</dbReference>
<comment type="catalytic activity">
    <reaction evidence="7 8">
        <text>uridine + ATP = UMP + ADP + H(+)</text>
        <dbReference type="Rhea" id="RHEA:16825"/>
        <dbReference type="ChEBI" id="CHEBI:15378"/>
        <dbReference type="ChEBI" id="CHEBI:16704"/>
        <dbReference type="ChEBI" id="CHEBI:30616"/>
        <dbReference type="ChEBI" id="CHEBI:57865"/>
        <dbReference type="ChEBI" id="CHEBI:456216"/>
        <dbReference type="EC" id="2.7.1.48"/>
    </reaction>
</comment>
<dbReference type="NCBIfam" id="NF004018">
    <property type="entry name" value="PRK05480.1"/>
    <property type="match status" value="1"/>
</dbReference>
<dbReference type="InterPro" id="IPR000764">
    <property type="entry name" value="Uridine_kinase-like"/>
</dbReference>
<protein>
    <recommendedName>
        <fullName evidence="8">Uridine kinase</fullName>
        <ecNumber evidence="8">2.7.1.48</ecNumber>
    </recommendedName>
</protein>
<dbReference type="Gene3D" id="3.40.50.2020">
    <property type="match status" value="1"/>
</dbReference>
<keyword evidence="4 8" id="KW-0547">Nucleotide-binding</keyword>
<feature type="domain" description="Phosphoribosyltransferase" evidence="10">
    <location>
        <begin position="378"/>
        <end position="545"/>
    </location>
</feature>
<evidence type="ECO:0000256" key="1">
    <source>
        <dbReference type="ARBA" id="ARBA00004690"/>
    </source>
</evidence>